<dbReference type="EMBL" id="JACHWR010000005">
    <property type="protein sequence ID" value="MBB3045241.1"/>
    <property type="molecule type" value="Genomic_DNA"/>
</dbReference>
<dbReference type="InterPro" id="IPR003615">
    <property type="entry name" value="HNH_nuc"/>
</dbReference>
<gene>
    <name evidence="2" type="ORF">FHU40_005094</name>
</gene>
<dbReference type="CDD" id="cd00085">
    <property type="entry name" value="HNHc"/>
    <property type="match status" value="1"/>
</dbReference>
<name>A0A7W4Z4T9_9ACTN</name>
<evidence type="ECO:0000313" key="3">
    <source>
        <dbReference type="Proteomes" id="UP000589626"/>
    </source>
</evidence>
<reference evidence="2 3" key="1">
    <citation type="submission" date="2020-08" db="EMBL/GenBank/DDBJ databases">
        <title>Sequencing the genomes of 1000 actinobacteria strains.</title>
        <authorList>
            <person name="Klenk H.-P."/>
        </authorList>
    </citation>
    <scope>NUCLEOTIDE SEQUENCE [LARGE SCALE GENOMIC DNA]</scope>
    <source>
        <strain evidence="2 3">DSM 105498</strain>
    </source>
</reference>
<sequence>MTAQATPRHQVSTTTAQMRDLADSVADASVWSMDAAEAGATLVELTRLAAQVAELQARVAAHADTIHVGQDVGASSAANWLAHTTKTTRAAAYGAVRLGHDLEQHPSTREALAAGEIDVEQARVVIRWVDRLPTDLGPETLANAEAHLLAEARHHDAKALGRLGRRLWEVIAPEEADAHEADILQRQEAAALRACSLTMADDGDGTTRGRFVLPTYHAAALKKILMALAAPKHLAATQGPGIERRPGPEALGRALCELIERYPVDRLPTTGGVNATLLVVIDEDTLTGRLEKAGVLDTGDQISPAMARRLACEAGIIPAVLGSASVPLDLGRRSRYHTEHQRIAMFLRDRGCRAEGCDRTAGLHAHHQQHWTDGGHTNLTDSASLCAWHHNTLIHDPTYDTTYLPTGKNRFHRRT</sequence>
<evidence type="ECO:0000259" key="1">
    <source>
        <dbReference type="Pfam" id="PF02720"/>
    </source>
</evidence>
<dbReference type="InterPro" id="IPR003870">
    <property type="entry name" value="DUF222"/>
</dbReference>
<evidence type="ECO:0000313" key="2">
    <source>
        <dbReference type="EMBL" id="MBB3045241.1"/>
    </source>
</evidence>
<dbReference type="Pfam" id="PF02720">
    <property type="entry name" value="DUF222"/>
    <property type="match status" value="1"/>
</dbReference>
<dbReference type="AlphaFoldDB" id="A0A7W4Z4T9"/>
<keyword evidence="3" id="KW-1185">Reference proteome</keyword>
<accession>A0A7W4Z4T9</accession>
<proteinExistence type="predicted"/>
<comment type="caution">
    <text evidence="2">The sequence shown here is derived from an EMBL/GenBank/DDBJ whole genome shotgun (WGS) entry which is preliminary data.</text>
</comment>
<protein>
    <recommendedName>
        <fullName evidence="1">DUF222 domain-containing protein</fullName>
    </recommendedName>
</protein>
<organism evidence="2 3">
    <name type="scientific">Nocardioides soli</name>
    <dbReference type="NCBI Taxonomy" id="1036020"/>
    <lineage>
        <taxon>Bacteria</taxon>
        <taxon>Bacillati</taxon>
        <taxon>Actinomycetota</taxon>
        <taxon>Actinomycetes</taxon>
        <taxon>Propionibacteriales</taxon>
        <taxon>Nocardioidaceae</taxon>
        <taxon>Nocardioides</taxon>
    </lineage>
</organism>
<dbReference type="Proteomes" id="UP000589626">
    <property type="component" value="Unassembled WGS sequence"/>
</dbReference>
<feature type="domain" description="DUF222" evidence="1">
    <location>
        <begin position="44"/>
        <end position="349"/>
    </location>
</feature>